<name>A0A4Q7V2P2_PSEST</name>
<keyword evidence="2" id="KW-1185">Reference proteome</keyword>
<organism evidence="1 2">
    <name type="scientific">Pseudonocardia sediminis</name>
    <dbReference type="NCBI Taxonomy" id="1397368"/>
    <lineage>
        <taxon>Bacteria</taxon>
        <taxon>Bacillati</taxon>
        <taxon>Actinomycetota</taxon>
        <taxon>Actinomycetes</taxon>
        <taxon>Pseudonocardiales</taxon>
        <taxon>Pseudonocardiaceae</taxon>
        <taxon>Pseudonocardia</taxon>
    </lineage>
</organism>
<dbReference type="Proteomes" id="UP000291591">
    <property type="component" value="Unassembled WGS sequence"/>
</dbReference>
<dbReference type="AlphaFoldDB" id="A0A4Q7V2P2"/>
<dbReference type="EMBL" id="SHKL01000001">
    <property type="protein sequence ID" value="RZT87671.1"/>
    <property type="molecule type" value="Genomic_DNA"/>
</dbReference>
<evidence type="ECO:0000313" key="1">
    <source>
        <dbReference type="EMBL" id="RZT87671.1"/>
    </source>
</evidence>
<accession>A0A4Q7V2P2</accession>
<proteinExistence type="predicted"/>
<reference evidence="1 2" key="1">
    <citation type="submission" date="2019-02" db="EMBL/GenBank/DDBJ databases">
        <title>Sequencing the genomes of 1000 actinobacteria strains.</title>
        <authorList>
            <person name="Klenk H.-P."/>
        </authorList>
    </citation>
    <scope>NUCLEOTIDE SEQUENCE [LARGE SCALE GENOMIC DNA]</scope>
    <source>
        <strain evidence="1 2">DSM 45779</strain>
    </source>
</reference>
<evidence type="ECO:0000313" key="2">
    <source>
        <dbReference type="Proteomes" id="UP000291591"/>
    </source>
</evidence>
<protein>
    <submittedName>
        <fullName evidence="1">Uncharacterized protein</fullName>
    </submittedName>
</protein>
<sequence length="226" mass="25322">MTPAFAGLLLRSVPQVVRRDAHVAMGALAPWGFVSPQLVQDTNGGVADHELHVDGELVQIPYRVSFPWPSTPFAARLHPRRKAVLSAWMTRSDRAGTRQRALRELVTCREPWIVPFVVQLCGEYVHEIGADVARFVTVELPRHTELRNAFARFVRDNPRYLATTRHRAVGFRDLDHRWTFRDDLDRPYPQIAALDALAVLAYGGGHAYPGEPPARRPEYSSGVAGA</sequence>
<comment type="caution">
    <text evidence="1">The sequence shown here is derived from an EMBL/GenBank/DDBJ whole genome shotgun (WGS) entry which is preliminary data.</text>
</comment>
<gene>
    <name evidence="1" type="ORF">EV383_4597</name>
</gene>